<dbReference type="InterPro" id="IPR006584">
    <property type="entry name" value="Cellulose-bd_IV"/>
</dbReference>
<dbReference type="AlphaFoldDB" id="A0AAW7XCX0"/>
<sequence>MKSCCIKFFTTLCTAVYVLGCGALAHAQTGPAGYNYAAAENETVYLNGTTNVAYGANGSFYYAYNQTGSVNCSNQTFGDPIFGVRKACYTQQVVSNNPPSVSFASPTGNLTVDEGYALSVTVNASDSDGSVTSVELFINNQLVRQELYAPYEWGAAAEPDELNGLPVGTHTIKAVATDNDGDTKQASFKLTVRGAAVDVPGLVQAEDYTGFYDTTNGNTGGAYRNDNVDVETTSDSNGGYNVGWFAANEWLEYPINVTEAGNYVLEARVASAVGGGMFTAEINGNNSSTFSIGNTGGWQNWQTLSNNIGNLSTGKKTLRIQAQSGNFNLNWLRLKRATTSVCTLNTPAENIPTPFNLFTVIDTDLNRYEFCKASKWFEESNGKQVFKLFTGDNLADNVPGARVHARTEAGQGLKFKAGSTWHTFEARMKPSKKLDYTYTIAQLFAGCCGPQLRIEVKSNGRIHMGSRGNGNIRISDDQDYANGSRSFKIKIRTNGDQFEVYFNGSKKFSGRTEEAKNGNTSALYHFRWGVYSNEVMSEDLSNTVTEIIRN</sequence>
<feature type="chain" id="PRO_5043779098" evidence="2">
    <location>
        <begin position="28"/>
        <end position="550"/>
    </location>
</feature>
<dbReference type="RefSeq" id="WP_216065709.1">
    <property type="nucleotide sequence ID" value="NZ_JAHKPP010000047.1"/>
</dbReference>
<evidence type="ECO:0000259" key="3">
    <source>
        <dbReference type="PROSITE" id="PS51175"/>
    </source>
</evidence>
<dbReference type="GO" id="GO:0030246">
    <property type="term" value="F:carbohydrate binding"/>
    <property type="evidence" value="ECO:0007669"/>
    <property type="project" value="InterPro"/>
</dbReference>
<dbReference type="Proteomes" id="UP001169760">
    <property type="component" value="Unassembled WGS sequence"/>
</dbReference>
<dbReference type="Pfam" id="PF17957">
    <property type="entry name" value="Big_7"/>
    <property type="match status" value="1"/>
</dbReference>
<evidence type="ECO:0000313" key="4">
    <source>
        <dbReference type="EMBL" id="MDO6424717.1"/>
    </source>
</evidence>
<dbReference type="Pfam" id="PF03422">
    <property type="entry name" value="CBM_6"/>
    <property type="match status" value="1"/>
</dbReference>
<proteinExistence type="predicted"/>
<dbReference type="EMBL" id="JAUOPB010000017">
    <property type="protein sequence ID" value="MDO6424717.1"/>
    <property type="molecule type" value="Genomic_DNA"/>
</dbReference>
<feature type="signal peptide" evidence="2">
    <location>
        <begin position="1"/>
        <end position="27"/>
    </location>
</feature>
<dbReference type="CDD" id="cd04080">
    <property type="entry name" value="CBM6_cellulase-like"/>
    <property type="match status" value="1"/>
</dbReference>
<dbReference type="PROSITE" id="PS51175">
    <property type="entry name" value="CBM6"/>
    <property type="match status" value="1"/>
</dbReference>
<evidence type="ECO:0000256" key="1">
    <source>
        <dbReference type="ARBA" id="ARBA00022729"/>
    </source>
</evidence>
<comment type="caution">
    <text evidence="4">The sequence shown here is derived from an EMBL/GenBank/DDBJ whole genome shotgun (WGS) entry which is preliminary data.</text>
</comment>
<keyword evidence="1 2" id="KW-0732">Signal</keyword>
<organism evidence="4 5">
    <name type="scientific">Saccharophagus degradans</name>
    <dbReference type="NCBI Taxonomy" id="86304"/>
    <lineage>
        <taxon>Bacteria</taxon>
        <taxon>Pseudomonadati</taxon>
        <taxon>Pseudomonadota</taxon>
        <taxon>Gammaproteobacteria</taxon>
        <taxon>Cellvibrionales</taxon>
        <taxon>Cellvibrionaceae</taxon>
        <taxon>Saccharophagus</taxon>
    </lineage>
</organism>
<evidence type="ECO:0000313" key="5">
    <source>
        <dbReference type="Proteomes" id="UP001169760"/>
    </source>
</evidence>
<accession>A0AAW7XCX0</accession>
<dbReference type="SMART" id="SM00606">
    <property type="entry name" value="CBD_IV"/>
    <property type="match status" value="1"/>
</dbReference>
<protein>
    <submittedName>
        <fullName evidence="4">Carbohydrate-binding protein</fullName>
    </submittedName>
</protein>
<gene>
    <name evidence="4" type="ORF">Q4521_19665</name>
</gene>
<name>A0AAW7XCX0_9GAMM</name>
<evidence type="ECO:0000256" key="2">
    <source>
        <dbReference type="SAM" id="SignalP"/>
    </source>
</evidence>
<reference evidence="4" key="1">
    <citation type="submission" date="2023-07" db="EMBL/GenBank/DDBJ databases">
        <title>Genome content predicts the carbon catabolic preferences of heterotrophic bacteria.</title>
        <authorList>
            <person name="Gralka M."/>
        </authorList>
    </citation>
    <scope>NUCLEOTIDE SEQUENCE</scope>
    <source>
        <strain evidence="4">I3M17_2</strain>
    </source>
</reference>
<feature type="domain" description="CBM6" evidence="3">
    <location>
        <begin position="201"/>
        <end position="335"/>
    </location>
</feature>
<dbReference type="InterPro" id="IPR005084">
    <property type="entry name" value="CBM6"/>
</dbReference>